<evidence type="ECO:0000313" key="5">
    <source>
        <dbReference type="EMBL" id="CTQ42121.1"/>
    </source>
</evidence>
<keyword evidence="3" id="KW-0804">Transcription</keyword>
<organism evidence="5 6">
    <name type="scientific">Roseibium aggregatum</name>
    <dbReference type="NCBI Taxonomy" id="187304"/>
    <lineage>
        <taxon>Bacteria</taxon>
        <taxon>Pseudomonadati</taxon>
        <taxon>Pseudomonadota</taxon>
        <taxon>Alphaproteobacteria</taxon>
        <taxon>Hyphomicrobiales</taxon>
        <taxon>Stappiaceae</taxon>
        <taxon>Roseibium</taxon>
    </lineage>
</organism>
<dbReference type="GO" id="GO:0003700">
    <property type="term" value="F:DNA-binding transcription factor activity"/>
    <property type="evidence" value="ECO:0007669"/>
    <property type="project" value="InterPro"/>
</dbReference>
<dbReference type="GO" id="GO:0005829">
    <property type="term" value="C:cytosol"/>
    <property type="evidence" value="ECO:0007669"/>
    <property type="project" value="TreeGrafter"/>
</dbReference>
<reference evidence="6" key="1">
    <citation type="submission" date="2015-07" db="EMBL/GenBank/DDBJ databases">
        <authorList>
            <person name="Rodrigo-Torres Lidia"/>
            <person name="Arahal R.David."/>
        </authorList>
    </citation>
    <scope>NUCLEOTIDE SEQUENCE [LARGE SCALE GENOMIC DNA]</scope>
    <source>
        <strain evidence="6">CECT 4801</strain>
    </source>
</reference>
<keyword evidence="1" id="KW-0805">Transcription regulation</keyword>
<evidence type="ECO:0000256" key="3">
    <source>
        <dbReference type="ARBA" id="ARBA00023163"/>
    </source>
</evidence>
<proteinExistence type="predicted"/>
<dbReference type="Proteomes" id="UP000048926">
    <property type="component" value="Unassembled WGS sequence"/>
</dbReference>
<dbReference type="AlphaFoldDB" id="A0A0M6XW99"/>
<accession>A0A0M6XW99</accession>
<sequence length="353" mass="38607">MNIDAKISIEPQQGAENVRVNEPLGEAYSAYWNWWLRHFAKQAEARFPAIYGNSVLQGTEAKDPLSRIGMLYASRGCGAVFNLARALGRPAGFDVISHLLTSAPSMPDLVNRWSGVLALQASFRFHENGQGKDFISSCQRNSLVLSPYKVRPANLKPFGPAMLAGVVTGTLESAGIHIQDIWAVSRGSASRPIYRFGNFVDGNLDFDSDILIIPAEETSGFKSEIRMMSSASSLSFHHLLNRPQGPGTNRLLARVVGVLELSVGEHPGLSSTAAGLGLSPRSLSRRLSEAGLGYARLARFVRLRKATRMMASGDCCLDEIAYQASYSDRHHMSRDFRKMAQVTPAGLRELLAR</sequence>
<feature type="domain" description="HTH araC/xylS-type" evidence="4">
    <location>
        <begin position="253"/>
        <end position="350"/>
    </location>
</feature>
<dbReference type="PROSITE" id="PS01124">
    <property type="entry name" value="HTH_ARAC_FAMILY_2"/>
    <property type="match status" value="1"/>
</dbReference>
<dbReference type="PANTHER" id="PTHR47894">
    <property type="entry name" value="HTH-TYPE TRANSCRIPTIONAL REGULATOR GADX"/>
    <property type="match status" value="1"/>
</dbReference>
<dbReference type="Gene3D" id="1.10.10.60">
    <property type="entry name" value="Homeodomain-like"/>
    <property type="match status" value="1"/>
</dbReference>
<dbReference type="InterPro" id="IPR009057">
    <property type="entry name" value="Homeodomain-like_sf"/>
</dbReference>
<gene>
    <name evidence="5" type="ORF">LAL4801_00544</name>
</gene>
<dbReference type="EMBL" id="CXST01000001">
    <property type="protein sequence ID" value="CTQ42121.1"/>
    <property type="molecule type" value="Genomic_DNA"/>
</dbReference>
<name>A0A0M6XW99_9HYPH</name>
<dbReference type="PANTHER" id="PTHR47894:SF1">
    <property type="entry name" value="HTH-TYPE TRANSCRIPTIONAL REGULATOR VQSM"/>
    <property type="match status" value="1"/>
</dbReference>
<dbReference type="SMART" id="SM00342">
    <property type="entry name" value="HTH_ARAC"/>
    <property type="match status" value="1"/>
</dbReference>
<keyword evidence="2" id="KW-0238">DNA-binding</keyword>
<dbReference type="STRING" id="187304.B0E33_27370"/>
<protein>
    <submittedName>
        <fullName evidence="5">Transcriptional activator FtrA</fullName>
    </submittedName>
</protein>
<evidence type="ECO:0000313" key="6">
    <source>
        <dbReference type="Proteomes" id="UP000048926"/>
    </source>
</evidence>
<keyword evidence="6" id="KW-1185">Reference proteome</keyword>
<evidence type="ECO:0000259" key="4">
    <source>
        <dbReference type="PROSITE" id="PS01124"/>
    </source>
</evidence>
<evidence type="ECO:0000256" key="2">
    <source>
        <dbReference type="ARBA" id="ARBA00023125"/>
    </source>
</evidence>
<dbReference type="OrthoDB" id="9805730at2"/>
<dbReference type="SUPFAM" id="SSF46689">
    <property type="entry name" value="Homeodomain-like"/>
    <property type="match status" value="1"/>
</dbReference>
<evidence type="ECO:0000256" key="1">
    <source>
        <dbReference type="ARBA" id="ARBA00023015"/>
    </source>
</evidence>
<dbReference type="GO" id="GO:0000976">
    <property type="term" value="F:transcription cis-regulatory region binding"/>
    <property type="evidence" value="ECO:0007669"/>
    <property type="project" value="TreeGrafter"/>
</dbReference>
<dbReference type="Pfam" id="PF12833">
    <property type="entry name" value="HTH_18"/>
    <property type="match status" value="1"/>
</dbReference>
<dbReference type="InterPro" id="IPR018060">
    <property type="entry name" value="HTH_AraC"/>
</dbReference>